<feature type="transmembrane region" description="Helical" evidence="19">
    <location>
        <begin position="557"/>
        <end position="578"/>
    </location>
</feature>
<evidence type="ECO:0000259" key="20">
    <source>
        <dbReference type="PROSITE" id="PS50893"/>
    </source>
</evidence>
<feature type="compositionally biased region" description="Polar residues" evidence="18">
    <location>
        <begin position="1324"/>
        <end position="1336"/>
    </location>
</feature>
<dbReference type="NCBIfam" id="TIGR00957">
    <property type="entry name" value="MRP_assoc_pro"/>
    <property type="match status" value="1"/>
</dbReference>
<evidence type="ECO:0000256" key="10">
    <source>
        <dbReference type="ARBA" id="ARBA00022989"/>
    </source>
</evidence>
<evidence type="ECO:0000256" key="16">
    <source>
        <dbReference type="ARBA" id="ARBA00047523"/>
    </source>
</evidence>
<proteinExistence type="inferred from homology"/>
<gene>
    <name evidence="22" type="ORF">SKAU_G00168160</name>
</gene>
<evidence type="ECO:0000259" key="21">
    <source>
        <dbReference type="PROSITE" id="PS50929"/>
    </source>
</evidence>
<evidence type="ECO:0000256" key="3">
    <source>
        <dbReference type="ARBA" id="ARBA00022448"/>
    </source>
</evidence>
<sequence>MLLSSLRAFVSNGCRTSGKGFQRSNIQRPLLRQWVSRRGQTTVVTEAGSTPSSAAASVPNAATNRVVGRWLLGCSGLVVGAVVLGGVTRLTESGLSMVDWHLVKEMKPPQTHAEWEAEFRKYQQFPEFKIMNHNMTLTEFKFIFYMEWGHRMWGRLVGLAYILPTVYFWRKGYFNRSMKGCVLGLCSFVCFQGLLGWYMVKSGLEEKPDSYDIPRVSQYRLAAHLGSALVLYCASLWTGLSLILPTNKLPNTRQLMLLRRVAQGTGGLVFLTALSGAFVAGLDAGLVYNSFPKMGEHWLPDDLLAFSPTLKNFFENPTTVQFDHRILGISTVSAITGLYLFSRRIHLPRRAKIAISCLTAMAYAQVGLGISTLLLYVPTPLAATHQSGSLALLSLAIWVLTELRRVAKISLNIRKNQDSAVMSTALDHFCGSPFWNASFLDRPDPDLPVCLERTVLVWVPLLVLWLSAPWHLAPLFKRGLSKAHLSRLYMCKQVLVVLLFLTAIAGLAVTVAEDHGPSSDRDANNPAVLYTNPVLFTISWVLMILCQEGMRRKTGAVDSGSLFLFWLLLVICEAFSFQTVLRKALRKGEIEDLPRFCLFYISFGLQVLALILSAFAEIPPEDVDSVKKNPELGAPFLSRITFNWFNSMVLNGYRRPLEQEDLWDLKEEDYSEKICQEFEEIMKCELMKARSRLKHCQRKPCQRTEACPNGLAKGVSQDMLVMEETGEKGKKKKKKMKDGEKEAEYPSSWLVPTIAKKFKWVLVESAVFKLLQDLLAFVSPQLLKLHHGTGSLHCMGTHRLMVSYTQDTSIYTWNGYLYAVLLLLVTILQSLFLQQYFQRCFVLGTQVRTAIMAAVYKKALVASNDARKETTVGETVNLISADAQRFNDVTNFIHLLWSCPLQIALSILFLWLELGPSILAGLAFMVLMVPINGLLATKSRDLQVKNMKYKDKRMKIMNEILNGIKTLKLYAWEPSYEQQVQGIREQELRVMRKFAYLSSVSTFIFSCAPALVSLATFAVFVSVSPENVLDAKKAFTSISLFNILRFPLAMLPMLISAMVQCGLKKRLEKFLGGDDLDRSTVTHDSSFNTALSVCDGTFAWERDTDPVLKGVSLDIKPGRLVAVVGAVGSGKSSLISAILGEMHSLKGRINIQGSVAYVPQQAWIQNSTLRDNILFGSVLEEARYQKVLDACALGPDLELLPGGDQTEIGEKGINLSGGQKQRVSLARAAYSSADIFLLDDPLSAVDSHVGKHLFTKVVGPNGLLKNKTRILVTHGISFLPQVDEIVVLLDGQVSEFGSYNNLMASGGAFSEFLRTYAMEESDQAHSQPGSDMTSGSDMEEVDGVPDGQEPQVDCNPEDVVSVTLKRENSLRHSQYNGRKHISAKEHKDQLPSNKGQNLIEKETMETGQVKFSVYLQYLKAMGWGYCTMVFVAYFAQNVAFLGQNLWLSDWTNDSVKYQNETYPSSVRDMRVGVFGALGVAQGILVFIGTLFMANGAISASRILHSQMLSNVLRAPMLFFDTTPLGRVVNRFAKDMFTVDESIPMSFRSWLMCLLGVIGTLFVICLATPFFTVVIIPLAVIYYFVQRFYVATSRQLRRLDSVSRSPIFSHFSETISGLSVIRAYGHQDRFLRHNESTIDHNLKSVYPWISSNRWLAIRLEFLGNLVVFFSAMFAVISRETLDSGLVGLSISYALNVTQTLNWLVRMTSELETNIVAVERVNEYAEIENEAPWVTDIQPPKAWPDSGKLRLQNYKVRYRPELDLVLHGITCDIESTEKIGIVGRTGAGKSSLTNALFRIIEAAEGHIFIDGVDIATLGLHDLRSRLTIIPQDPVLFSGTLRMNLDPFEKFSDEDVWRVLELSHLKAYVGDLKDGLNHEITEGGGNLSVGQRQLLCLARALLRKSRILILDEATAAVDLEMDDLIQTTIRQEFSHCTVLTIAHRLHTILDSSRVMVLDAGKIVEFDCPSVLFKRQGHFYVMAKDAGITSLDSTVL</sequence>
<dbReference type="SUPFAM" id="SSF90123">
    <property type="entry name" value="ABC transporter transmembrane region"/>
    <property type="match status" value="2"/>
</dbReference>
<feature type="transmembrane region" description="Helical" evidence="19">
    <location>
        <begin position="265"/>
        <end position="288"/>
    </location>
</feature>
<organism evidence="22 23">
    <name type="scientific">Synaphobranchus kaupii</name>
    <name type="common">Kaup's arrowtooth eel</name>
    <dbReference type="NCBI Taxonomy" id="118154"/>
    <lineage>
        <taxon>Eukaryota</taxon>
        <taxon>Metazoa</taxon>
        <taxon>Chordata</taxon>
        <taxon>Craniata</taxon>
        <taxon>Vertebrata</taxon>
        <taxon>Euteleostomi</taxon>
        <taxon>Actinopterygii</taxon>
        <taxon>Neopterygii</taxon>
        <taxon>Teleostei</taxon>
        <taxon>Anguilliformes</taxon>
        <taxon>Synaphobranchidae</taxon>
        <taxon>Synaphobranchus</taxon>
    </lineage>
</organism>
<dbReference type="GO" id="GO:0006869">
    <property type="term" value="P:lipid transport"/>
    <property type="evidence" value="ECO:0007669"/>
    <property type="project" value="UniProtKB-KW"/>
</dbReference>
<dbReference type="InterPro" id="IPR003593">
    <property type="entry name" value="AAA+_ATPase"/>
</dbReference>
<evidence type="ECO:0000256" key="2">
    <source>
        <dbReference type="ARBA" id="ARBA00009726"/>
    </source>
</evidence>
<dbReference type="FunFam" id="3.40.50.300:FF:000074">
    <property type="entry name" value="Multidrug resistance-associated protein 5 isoform 1"/>
    <property type="match status" value="1"/>
</dbReference>
<dbReference type="InterPro" id="IPR009003">
    <property type="entry name" value="Peptidase_S1_PA"/>
</dbReference>
<feature type="transmembrane region" description="Helical" evidence="19">
    <location>
        <begin position="181"/>
        <end position="200"/>
    </location>
</feature>
<dbReference type="FunFam" id="1.20.1560.10:FF:000001">
    <property type="entry name" value="ATP-binding cassette subfamily C member 1"/>
    <property type="match status" value="1"/>
</dbReference>
<keyword evidence="11" id="KW-0445">Lipid transport</keyword>
<dbReference type="InterPro" id="IPR023754">
    <property type="entry name" value="HemeA_Synthase_type2"/>
</dbReference>
<dbReference type="CDD" id="cd03244">
    <property type="entry name" value="ABCC_MRP_domain2"/>
    <property type="match status" value="1"/>
</dbReference>
<feature type="transmembrane region" description="Helical" evidence="19">
    <location>
        <begin position="527"/>
        <end position="545"/>
    </location>
</feature>
<keyword evidence="9" id="KW-1278">Translocase</keyword>
<keyword evidence="12" id="KW-0350">Heme biosynthesis</keyword>
<dbReference type="InterPro" id="IPR003439">
    <property type="entry name" value="ABC_transporter-like_ATP-bd"/>
</dbReference>
<dbReference type="Pfam" id="PF24357">
    <property type="entry name" value="TMD0_ABC"/>
    <property type="match status" value="1"/>
</dbReference>
<dbReference type="GO" id="GO:0008559">
    <property type="term" value="F:ABC-type xenobiotic transporter activity"/>
    <property type="evidence" value="ECO:0007669"/>
    <property type="project" value="UniProtKB-EC"/>
</dbReference>
<dbReference type="Gene3D" id="3.40.50.300">
    <property type="entry name" value="P-loop containing nucleotide triphosphate hydrolases"/>
    <property type="match status" value="2"/>
</dbReference>
<feature type="transmembrane region" description="Helical" evidence="19">
    <location>
        <begin position="70"/>
        <end position="90"/>
    </location>
</feature>
<dbReference type="CDD" id="cd18603">
    <property type="entry name" value="ABC_6TM_MRP1_2_3_6_D2_like"/>
    <property type="match status" value="1"/>
</dbReference>
<feature type="transmembrane region" description="Helical" evidence="19">
    <location>
        <begin position="152"/>
        <end position="169"/>
    </location>
</feature>
<evidence type="ECO:0000256" key="11">
    <source>
        <dbReference type="ARBA" id="ARBA00023055"/>
    </source>
</evidence>
<evidence type="ECO:0000256" key="15">
    <source>
        <dbReference type="ARBA" id="ARBA00034018"/>
    </source>
</evidence>
<dbReference type="FunFam" id="1.20.1560.10:FF:000007">
    <property type="entry name" value="ATP-binding cassette subfamily C member 1"/>
    <property type="match status" value="1"/>
</dbReference>
<feature type="transmembrane region" description="Helical" evidence="19">
    <location>
        <begin position="220"/>
        <end position="244"/>
    </location>
</feature>
<evidence type="ECO:0000256" key="19">
    <source>
        <dbReference type="SAM" id="Phobius"/>
    </source>
</evidence>
<name>A0A9Q1FK10_SYNKA</name>
<evidence type="ECO:0000256" key="12">
    <source>
        <dbReference type="ARBA" id="ARBA00023133"/>
    </source>
</evidence>
<comment type="similarity">
    <text evidence="2">Belongs to the ABC transporter superfamily. ABCC family. Conjugate transporter (TC 3.A.1.208) subfamily.</text>
</comment>
<keyword evidence="13 19" id="KW-0472">Membrane</keyword>
<feature type="region of interest" description="Disordered" evidence="18">
    <location>
        <begin position="1319"/>
        <end position="1354"/>
    </location>
</feature>
<dbReference type="SUPFAM" id="SSF50494">
    <property type="entry name" value="Trypsin-like serine proteases"/>
    <property type="match status" value="1"/>
</dbReference>
<feature type="domain" description="ABC transporter" evidence="20">
    <location>
        <begin position="1091"/>
        <end position="1315"/>
    </location>
</feature>
<dbReference type="InterPro" id="IPR003780">
    <property type="entry name" value="COX15/CtaA_fam"/>
</dbReference>
<feature type="transmembrane region" description="Helical" evidence="19">
    <location>
        <begin position="353"/>
        <end position="377"/>
    </location>
</feature>
<evidence type="ECO:0000313" key="22">
    <source>
        <dbReference type="EMBL" id="KAJ8360291.1"/>
    </source>
</evidence>
<dbReference type="GO" id="GO:0016324">
    <property type="term" value="C:apical plasma membrane"/>
    <property type="evidence" value="ECO:0007669"/>
    <property type="project" value="TreeGrafter"/>
</dbReference>
<evidence type="ECO:0000256" key="17">
    <source>
        <dbReference type="ARBA" id="ARBA00047576"/>
    </source>
</evidence>
<feature type="transmembrane region" description="Helical" evidence="19">
    <location>
        <begin position="1654"/>
        <end position="1675"/>
    </location>
</feature>
<feature type="transmembrane region" description="Helical" evidence="19">
    <location>
        <begin position="324"/>
        <end position="341"/>
    </location>
</feature>
<dbReference type="Gene3D" id="1.20.1560.10">
    <property type="entry name" value="ABC transporter type 1, transmembrane domain"/>
    <property type="match status" value="2"/>
</dbReference>
<comment type="pathway">
    <text evidence="14">Porphyrin-containing compound metabolism.</text>
</comment>
<dbReference type="SUPFAM" id="SSF52540">
    <property type="entry name" value="P-loop containing nucleoside triphosphate hydrolases"/>
    <property type="match status" value="2"/>
</dbReference>
<dbReference type="CDD" id="cd18595">
    <property type="entry name" value="ABC_6TM_MRP1_2_3_6_D1_like"/>
    <property type="match status" value="1"/>
</dbReference>
<evidence type="ECO:0000256" key="5">
    <source>
        <dbReference type="ARBA" id="ARBA00022692"/>
    </source>
</evidence>
<keyword evidence="6" id="KW-0677">Repeat</keyword>
<feature type="transmembrane region" description="Helical" evidence="19">
    <location>
        <begin position="1550"/>
        <end position="1583"/>
    </location>
</feature>
<accession>A0A9Q1FK10</accession>
<feature type="transmembrane region" description="Helical" evidence="19">
    <location>
        <begin position="1473"/>
        <end position="1497"/>
    </location>
</feature>
<dbReference type="InterPro" id="IPR005292">
    <property type="entry name" value="MRP"/>
</dbReference>
<dbReference type="Proteomes" id="UP001152622">
    <property type="component" value="Chromosome 5"/>
</dbReference>
<dbReference type="GO" id="GO:0005524">
    <property type="term" value="F:ATP binding"/>
    <property type="evidence" value="ECO:0007669"/>
    <property type="project" value="UniProtKB-KW"/>
</dbReference>
<feature type="domain" description="ABC transmembrane type-1" evidence="21">
    <location>
        <begin position="1429"/>
        <end position="1711"/>
    </location>
</feature>
<dbReference type="FunFam" id="3.40.50.300:FF:000293">
    <property type="entry name" value="ATP binding cassette subfamily C member 1"/>
    <property type="match status" value="1"/>
</dbReference>
<dbReference type="PANTHER" id="PTHR24223:SF176">
    <property type="entry name" value="ATP-BINDING CASSETTE SUB-FAMILY C MEMBER 2"/>
    <property type="match status" value="1"/>
</dbReference>
<dbReference type="PROSITE" id="PS00211">
    <property type="entry name" value="ABC_TRANSPORTER_1"/>
    <property type="match status" value="2"/>
</dbReference>
<evidence type="ECO:0000256" key="1">
    <source>
        <dbReference type="ARBA" id="ARBA00004651"/>
    </source>
</evidence>
<dbReference type="EMBL" id="JAINUF010000005">
    <property type="protein sequence ID" value="KAJ8360291.1"/>
    <property type="molecule type" value="Genomic_DNA"/>
</dbReference>
<feature type="transmembrane region" description="Helical" evidence="19">
    <location>
        <begin position="494"/>
        <end position="512"/>
    </location>
</feature>
<evidence type="ECO:0000256" key="18">
    <source>
        <dbReference type="SAM" id="MobiDB-lite"/>
    </source>
</evidence>
<evidence type="ECO:0000256" key="14">
    <source>
        <dbReference type="ARBA" id="ARBA00023444"/>
    </source>
</evidence>
<dbReference type="GO" id="GO:0016887">
    <property type="term" value="F:ATP hydrolysis activity"/>
    <property type="evidence" value="ECO:0007669"/>
    <property type="project" value="InterPro"/>
</dbReference>
<keyword evidence="10 19" id="KW-1133">Transmembrane helix</keyword>
<feature type="transmembrane region" description="Helical" evidence="19">
    <location>
        <begin position="598"/>
        <end position="618"/>
    </location>
</feature>
<comment type="caution">
    <text evidence="22">The sequence shown here is derived from an EMBL/GenBank/DDBJ whole genome shotgun (WGS) entry which is preliminary data.</text>
</comment>
<evidence type="ECO:0000256" key="4">
    <source>
        <dbReference type="ARBA" id="ARBA00022475"/>
    </source>
</evidence>
<dbReference type="InterPro" id="IPR011527">
    <property type="entry name" value="ABC1_TM_dom"/>
</dbReference>
<feature type="domain" description="ABC transmembrane type-1" evidence="21">
    <location>
        <begin position="765"/>
        <end position="1060"/>
    </location>
</feature>
<dbReference type="InterPro" id="IPR017871">
    <property type="entry name" value="ABC_transporter-like_CS"/>
</dbReference>
<evidence type="ECO:0000256" key="6">
    <source>
        <dbReference type="ARBA" id="ARBA00022737"/>
    </source>
</evidence>
<reference evidence="22" key="1">
    <citation type="journal article" date="2023" name="Science">
        <title>Genome structures resolve the early diversification of teleost fishes.</title>
        <authorList>
            <person name="Parey E."/>
            <person name="Louis A."/>
            <person name="Montfort J."/>
            <person name="Bouchez O."/>
            <person name="Roques C."/>
            <person name="Iampietro C."/>
            <person name="Lluch J."/>
            <person name="Castinel A."/>
            <person name="Donnadieu C."/>
            <person name="Desvignes T."/>
            <person name="Floi Bucao C."/>
            <person name="Jouanno E."/>
            <person name="Wen M."/>
            <person name="Mejri S."/>
            <person name="Dirks R."/>
            <person name="Jansen H."/>
            <person name="Henkel C."/>
            <person name="Chen W.J."/>
            <person name="Zahm M."/>
            <person name="Cabau C."/>
            <person name="Klopp C."/>
            <person name="Thompson A.W."/>
            <person name="Robinson-Rechavi M."/>
            <person name="Braasch I."/>
            <person name="Lecointre G."/>
            <person name="Bobe J."/>
            <person name="Postlethwait J.H."/>
            <person name="Berthelot C."/>
            <person name="Roest Crollius H."/>
            <person name="Guiguen Y."/>
        </authorList>
    </citation>
    <scope>NUCLEOTIDE SEQUENCE</scope>
    <source>
        <strain evidence="22">WJC10195</strain>
    </source>
</reference>
<comment type="catalytic activity">
    <reaction evidence="16">
        <text>leukotriene C4(in) + ATP + H2O = leukotriene C4(out) + ADP + phosphate + H(+)</text>
        <dbReference type="Rhea" id="RHEA:38963"/>
        <dbReference type="ChEBI" id="CHEBI:15377"/>
        <dbReference type="ChEBI" id="CHEBI:15378"/>
        <dbReference type="ChEBI" id="CHEBI:30616"/>
        <dbReference type="ChEBI" id="CHEBI:43474"/>
        <dbReference type="ChEBI" id="CHEBI:57973"/>
        <dbReference type="ChEBI" id="CHEBI:456216"/>
    </reaction>
    <physiologicalReaction direction="left-to-right" evidence="16">
        <dbReference type="Rhea" id="RHEA:38964"/>
    </physiologicalReaction>
</comment>
<feature type="transmembrane region" description="Helical" evidence="19">
    <location>
        <begin position="918"/>
        <end position="937"/>
    </location>
</feature>
<dbReference type="PROSITE" id="PS50893">
    <property type="entry name" value="ABC_TRANSPORTER_2"/>
    <property type="match status" value="2"/>
</dbReference>
<dbReference type="HAMAP" id="MF_01665">
    <property type="entry name" value="HemeA_synth_type2"/>
    <property type="match status" value="1"/>
</dbReference>
<keyword evidence="4" id="KW-1003">Cell membrane</keyword>
<evidence type="ECO:0000256" key="13">
    <source>
        <dbReference type="ARBA" id="ARBA00023136"/>
    </source>
</evidence>
<keyword evidence="8" id="KW-0067">ATP-binding</keyword>
<dbReference type="InterPro" id="IPR036640">
    <property type="entry name" value="ABC1_TM_sf"/>
</dbReference>
<evidence type="ECO:0000313" key="23">
    <source>
        <dbReference type="Proteomes" id="UP001152622"/>
    </source>
</evidence>
<keyword evidence="23" id="KW-1185">Reference proteome</keyword>
<evidence type="ECO:0000256" key="7">
    <source>
        <dbReference type="ARBA" id="ARBA00022741"/>
    </source>
</evidence>
<dbReference type="GO" id="GO:0006784">
    <property type="term" value="P:heme A biosynthetic process"/>
    <property type="evidence" value="ECO:0007669"/>
    <property type="project" value="InterPro"/>
</dbReference>
<comment type="catalytic activity">
    <reaction evidence="17">
        <text>17beta-estradiol 17-O-(beta-D-glucuronate)(in) + ATP + H2O = 17beta-estradiol 17-O-(beta-D-glucuronate)(out) + ADP + phosphate + H(+)</text>
        <dbReference type="Rhea" id="RHEA:60128"/>
        <dbReference type="ChEBI" id="CHEBI:15377"/>
        <dbReference type="ChEBI" id="CHEBI:15378"/>
        <dbReference type="ChEBI" id="CHEBI:30616"/>
        <dbReference type="ChEBI" id="CHEBI:43474"/>
        <dbReference type="ChEBI" id="CHEBI:82961"/>
        <dbReference type="ChEBI" id="CHEBI:456216"/>
    </reaction>
    <physiologicalReaction direction="left-to-right" evidence="17">
        <dbReference type="Rhea" id="RHEA:60129"/>
    </physiologicalReaction>
</comment>
<dbReference type="GO" id="GO:0120547">
    <property type="term" value="F:heme A synthase activity"/>
    <property type="evidence" value="ECO:0007669"/>
    <property type="project" value="InterPro"/>
</dbReference>
<comment type="catalytic activity">
    <reaction evidence="15">
        <text>ATP + H2O + xenobioticSide 1 = ADP + phosphate + xenobioticSide 2.</text>
        <dbReference type="EC" id="7.6.2.2"/>
    </reaction>
</comment>
<dbReference type="Pfam" id="PF00005">
    <property type="entry name" value="ABC_tran"/>
    <property type="match status" value="2"/>
</dbReference>
<evidence type="ECO:0000256" key="8">
    <source>
        <dbReference type="ARBA" id="ARBA00022840"/>
    </source>
</evidence>
<dbReference type="InterPro" id="IPR056227">
    <property type="entry name" value="TMD0_ABC"/>
</dbReference>
<dbReference type="InterPro" id="IPR027417">
    <property type="entry name" value="P-loop_NTPase"/>
</dbReference>
<dbReference type="OrthoDB" id="6500128at2759"/>
<dbReference type="SMART" id="SM00382">
    <property type="entry name" value="AAA"/>
    <property type="match status" value="2"/>
</dbReference>
<protein>
    <submittedName>
        <fullName evidence="22">Uncharacterized protein</fullName>
    </submittedName>
</protein>
<dbReference type="CDD" id="cd03250">
    <property type="entry name" value="ABCC_MRP_domain1"/>
    <property type="match status" value="1"/>
</dbReference>
<feature type="transmembrane region" description="Helical" evidence="19">
    <location>
        <begin position="455"/>
        <end position="473"/>
    </location>
</feature>
<feature type="transmembrane region" description="Helical" evidence="19">
    <location>
        <begin position="994"/>
        <end position="1023"/>
    </location>
</feature>
<keyword evidence="3" id="KW-0813">Transport</keyword>
<keyword evidence="5 19" id="KW-0812">Transmembrane</keyword>
<comment type="subcellular location">
    <subcellularLocation>
        <location evidence="1">Cell membrane</location>
        <topology evidence="1">Multi-pass membrane protein</topology>
    </subcellularLocation>
</comment>
<feature type="transmembrane region" description="Helical" evidence="19">
    <location>
        <begin position="815"/>
        <end position="833"/>
    </location>
</feature>
<feature type="domain" description="ABC transporter" evidence="20">
    <location>
        <begin position="1747"/>
        <end position="1981"/>
    </location>
</feature>
<dbReference type="Pfam" id="PF00664">
    <property type="entry name" value="ABC_membrane"/>
    <property type="match status" value="2"/>
</dbReference>
<evidence type="ECO:0000256" key="9">
    <source>
        <dbReference type="ARBA" id="ARBA00022967"/>
    </source>
</evidence>
<dbReference type="InterPro" id="IPR050173">
    <property type="entry name" value="ABC_transporter_C-like"/>
</dbReference>
<dbReference type="PANTHER" id="PTHR24223">
    <property type="entry name" value="ATP-BINDING CASSETTE SUB-FAMILY C"/>
    <property type="match status" value="1"/>
</dbReference>
<dbReference type="PROSITE" id="PS50929">
    <property type="entry name" value="ABC_TM1F"/>
    <property type="match status" value="2"/>
</dbReference>
<feature type="transmembrane region" description="Helical" evidence="19">
    <location>
        <begin position="1043"/>
        <end position="1063"/>
    </location>
</feature>
<keyword evidence="7" id="KW-0547">Nucleotide-binding</keyword>
<dbReference type="Pfam" id="PF02628">
    <property type="entry name" value="COX15-CtaA"/>
    <property type="match status" value="1"/>
</dbReference>